<dbReference type="PROSITE" id="PS50181">
    <property type="entry name" value="FBOX"/>
    <property type="match status" value="1"/>
</dbReference>
<dbReference type="GeneID" id="54299989"/>
<gene>
    <name evidence="2" type="ORF">K452DRAFT_301735</name>
</gene>
<sequence length="469" mass="51947">MTLPTFPSELIGKILSRLNVADLHSTALTSPALRKVANSILFKELVIPSNRSSLKLCQALLRNPDLGHDVRHVSFAYAERRYPFEYLPNVPHPGSLGPRGFPSLPSPPLSQSDLDQARYVLQHAASPVPDREVVSWSALLSAGSFQAAAVIIILLCSNLRSLELNQPASDFHFPPFLLVNLPELRNFTLKWHKIPVDSPVSWDHPADYDLVVAALQNPVIDCIRLHITDPVRDTSATTLEDALRSIPEGSCKGPQALYLEKSYLVSASFGVLLEKCPRLHTLEADLYWDGCSSNRTIDCATLGRQLGKLPMLKHLGYKIKIWPSQAADPSMTGGDPDSGDMWGVKGRVGSLKHLKLETLEMSLVVLLGWTPSKLDQSLGDILPRNLRSLCLTDDMGDFLYWKWEGEDLLGVLCPYIEARDTAPSLERVEMSLVWDEEGGVPGDMLEPHNRSRLREVCATARVQCAILDL</sequence>
<feature type="domain" description="F-box" evidence="1">
    <location>
        <begin position="1"/>
        <end position="45"/>
    </location>
</feature>
<accession>A0A6A6B4S7</accession>
<reference evidence="2" key="1">
    <citation type="journal article" date="2020" name="Stud. Mycol.">
        <title>101 Dothideomycetes genomes: a test case for predicting lifestyles and emergence of pathogens.</title>
        <authorList>
            <person name="Haridas S."/>
            <person name="Albert R."/>
            <person name="Binder M."/>
            <person name="Bloem J."/>
            <person name="Labutti K."/>
            <person name="Salamov A."/>
            <person name="Andreopoulos B."/>
            <person name="Baker S."/>
            <person name="Barry K."/>
            <person name="Bills G."/>
            <person name="Bluhm B."/>
            <person name="Cannon C."/>
            <person name="Castanera R."/>
            <person name="Culley D."/>
            <person name="Daum C."/>
            <person name="Ezra D."/>
            <person name="Gonzalez J."/>
            <person name="Henrissat B."/>
            <person name="Kuo A."/>
            <person name="Liang C."/>
            <person name="Lipzen A."/>
            <person name="Lutzoni F."/>
            <person name="Magnuson J."/>
            <person name="Mondo S."/>
            <person name="Nolan M."/>
            <person name="Ohm R."/>
            <person name="Pangilinan J."/>
            <person name="Park H.-J."/>
            <person name="Ramirez L."/>
            <person name="Alfaro M."/>
            <person name="Sun H."/>
            <person name="Tritt A."/>
            <person name="Yoshinaga Y."/>
            <person name="Zwiers L.-H."/>
            <person name="Turgeon B."/>
            <person name="Goodwin S."/>
            <person name="Spatafora J."/>
            <person name="Crous P."/>
            <person name="Grigoriev I."/>
        </authorList>
    </citation>
    <scope>NUCLEOTIDE SEQUENCE</scope>
    <source>
        <strain evidence="2">CBS 121167</strain>
    </source>
</reference>
<dbReference type="OrthoDB" id="4191831at2759"/>
<dbReference type="RefSeq" id="XP_033393476.1">
    <property type="nucleotide sequence ID" value="XM_033542492.1"/>
</dbReference>
<dbReference type="EMBL" id="ML995500">
    <property type="protein sequence ID" value="KAF2137761.1"/>
    <property type="molecule type" value="Genomic_DNA"/>
</dbReference>
<keyword evidence="3" id="KW-1185">Reference proteome</keyword>
<dbReference type="InterPro" id="IPR036047">
    <property type="entry name" value="F-box-like_dom_sf"/>
</dbReference>
<dbReference type="Pfam" id="PF00646">
    <property type="entry name" value="F-box"/>
    <property type="match status" value="1"/>
</dbReference>
<proteinExistence type="predicted"/>
<organism evidence="2 3">
    <name type="scientific">Aplosporella prunicola CBS 121167</name>
    <dbReference type="NCBI Taxonomy" id="1176127"/>
    <lineage>
        <taxon>Eukaryota</taxon>
        <taxon>Fungi</taxon>
        <taxon>Dikarya</taxon>
        <taxon>Ascomycota</taxon>
        <taxon>Pezizomycotina</taxon>
        <taxon>Dothideomycetes</taxon>
        <taxon>Dothideomycetes incertae sedis</taxon>
        <taxon>Botryosphaeriales</taxon>
        <taxon>Aplosporellaceae</taxon>
        <taxon>Aplosporella</taxon>
    </lineage>
</organism>
<dbReference type="SUPFAM" id="SSF81383">
    <property type="entry name" value="F-box domain"/>
    <property type="match status" value="1"/>
</dbReference>
<dbReference type="Proteomes" id="UP000799438">
    <property type="component" value="Unassembled WGS sequence"/>
</dbReference>
<evidence type="ECO:0000313" key="2">
    <source>
        <dbReference type="EMBL" id="KAF2137761.1"/>
    </source>
</evidence>
<protein>
    <recommendedName>
        <fullName evidence="1">F-box domain-containing protein</fullName>
    </recommendedName>
</protein>
<dbReference type="InterPro" id="IPR001810">
    <property type="entry name" value="F-box_dom"/>
</dbReference>
<dbReference type="AlphaFoldDB" id="A0A6A6B4S7"/>
<name>A0A6A6B4S7_9PEZI</name>
<evidence type="ECO:0000259" key="1">
    <source>
        <dbReference type="PROSITE" id="PS50181"/>
    </source>
</evidence>
<evidence type="ECO:0000313" key="3">
    <source>
        <dbReference type="Proteomes" id="UP000799438"/>
    </source>
</evidence>